<name>A0A1T4NSN8_9FIRM</name>
<comment type="function">
    <text evidence="10">Part of a membrane-bound complex that couples electron transfer with translocation of ions across the membrane.</text>
</comment>
<accession>A0A1T4NSN8</accession>
<keyword evidence="3 10" id="KW-0285">Flavoprotein</keyword>
<dbReference type="InterPro" id="IPR011303">
    <property type="entry name" value="RnfD_bac"/>
</dbReference>
<dbReference type="Proteomes" id="UP000190657">
    <property type="component" value="Unassembled WGS sequence"/>
</dbReference>
<evidence type="ECO:0000256" key="6">
    <source>
        <dbReference type="ARBA" id="ARBA00022967"/>
    </source>
</evidence>
<evidence type="ECO:0000256" key="8">
    <source>
        <dbReference type="ARBA" id="ARBA00022989"/>
    </source>
</evidence>
<feature type="transmembrane region" description="Helical" evidence="10">
    <location>
        <begin position="196"/>
        <end position="221"/>
    </location>
</feature>
<gene>
    <name evidence="10" type="primary">rnfD</name>
    <name evidence="11" type="ORF">SAMN02745114_01691</name>
</gene>
<keyword evidence="12" id="KW-1185">Reference proteome</keyword>
<feature type="transmembrane region" description="Helical" evidence="10">
    <location>
        <begin position="92"/>
        <end position="110"/>
    </location>
</feature>
<keyword evidence="6 10" id="KW-1278">Translocase</keyword>
<comment type="similarity">
    <text evidence="10">Belongs to the NqrB/RnfD family.</text>
</comment>
<protein>
    <recommendedName>
        <fullName evidence="10">Ion-translocating oxidoreductase complex subunit D</fullName>
        <ecNumber evidence="10">7.-.-.-</ecNumber>
    </recommendedName>
    <alternativeName>
        <fullName evidence="10">Rnf electron transport complex subunit D</fullName>
    </alternativeName>
</protein>
<dbReference type="NCBIfam" id="TIGR01946">
    <property type="entry name" value="rnfD"/>
    <property type="match status" value="1"/>
</dbReference>
<feature type="transmembrane region" description="Helical" evidence="10">
    <location>
        <begin position="255"/>
        <end position="276"/>
    </location>
</feature>
<evidence type="ECO:0000256" key="5">
    <source>
        <dbReference type="ARBA" id="ARBA00022692"/>
    </source>
</evidence>
<keyword evidence="4 10" id="KW-0288">FMN</keyword>
<dbReference type="GO" id="GO:0005886">
    <property type="term" value="C:plasma membrane"/>
    <property type="evidence" value="ECO:0007669"/>
    <property type="project" value="UniProtKB-SubCell"/>
</dbReference>
<evidence type="ECO:0000256" key="10">
    <source>
        <dbReference type="HAMAP-Rule" id="MF_00462"/>
    </source>
</evidence>
<dbReference type="GO" id="GO:0055085">
    <property type="term" value="P:transmembrane transport"/>
    <property type="evidence" value="ECO:0007669"/>
    <property type="project" value="InterPro"/>
</dbReference>
<keyword evidence="1 10" id="KW-0813">Transport</keyword>
<dbReference type="PANTHER" id="PTHR30578:SF0">
    <property type="entry name" value="ION-TRANSLOCATING OXIDOREDUCTASE COMPLEX SUBUNIT D"/>
    <property type="match status" value="1"/>
</dbReference>
<dbReference type="AlphaFoldDB" id="A0A1T4NSN8"/>
<dbReference type="PANTHER" id="PTHR30578">
    <property type="entry name" value="ELECTRON TRANSPORT COMPLEX PROTEIN RNFD"/>
    <property type="match status" value="1"/>
</dbReference>
<dbReference type="STRING" id="290054.SAMN02745114_01691"/>
<feature type="modified residue" description="FMN phosphoryl threonine" evidence="10">
    <location>
        <position position="180"/>
    </location>
</feature>
<evidence type="ECO:0000256" key="4">
    <source>
        <dbReference type="ARBA" id="ARBA00022643"/>
    </source>
</evidence>
<dbReference type="InterPro" id="IPR004338">
    <property type="entry name" value="NqrB/RnfD"/>
</dbReference>
<comment type="cofactor">
    <cofactor evidence="10">
        <name>FMN</name>
        <dbReference type="ChEBI" id="CHEBI:58210"/>
    </cofactor>
</comment>
<evidence type="ECO:0000256" key="2">
    <source>
        <dbReference type="ARBA" id="ARBA00022553"/>
    </source>
</evidence>
<dbReference type="HAMAP" id="MF_00462">
    <property type="entry name" value="RsxD_RnfD"/>
    <property type="match status" value="1"/>
</dbReference>
<evidence type="ECO:0000256" key="9">
    <source>
        <dbReference type="ARBA" id="ARBA00023136"/>
    </source>
</evidence>
<feature type="transmembrane region" description="Helical" evidence="10">
    <location>
        <begin position="233"/>
        <end position="249"/>
    </location>
</feature>
<keyword evidence="9 10" id="KW-0472">Membrane</keyword>
<feature type="transmembrane region" description="Helical" evidence="10">
    <location>
        <begin position="288"/>
        <end position="306"/>
    </location>
</feature>
<comment type="subcellular location">
    <subcellularLocation>
        <location evidence="10">Cell membrane</location>
        <topology evidence="10">Multi-pass membrane protein</topology>
    </subcellularLocation>
</comment>
<keyword evidence="10" id="KW-1003">Cell membrane</keyword>
<sequence>MYNVSVSPHLRTQDSTKTIMGDVALALLPILAFGIYRFGLPALFVTVLCVVSSVLFELLFEVITKRPITIFDNSALVTGLILAINLPASVPWYIPVLGSGFAIVIVKMLFGGLGQNFMNPALGARCFLLISFAAKMGDFAMYKVYSASFSELFKDGKIKDCLYLLAGKTDTALDAVAGATPLAQLGDGKELDLTSLFLGMHGGCIGEVSALAILIGAAYLLIKKVISIRIPGTYILSTVAFIAIIRLVQGDTVTVNYLLSEALSGGLLVGAFFMATDYVTSPITAKGQILYGVLLGFVTAMFRVVGSSAEGVSYAIIICNLLVPLIEKITVPKPFGSVKAKGDAQ</sequence>
<feature type="transmembrane region" description="Helical" evidence="10">
    <location>
        <begin position="122"/>
        <end position="142"/>
    </location>
</feature>
<dbReference type="Pfam" id="PF03116">
    <property type="entry name" value="NQR2_RnfD_RnfE"/>
    <property type="match status" value="1"/>
</dbReference>
<dbReference type="GO" id="GO:0022900">
    <property type="term" value="P:electron transport chain"/>
    <property type="evidence" value="ECO:0007669"/>
    <property type="project" value="UniProtKB-UniRule"/>
</dbReference>
<keyword evidence="2 10" id="KW-0597">Phosphoprotein</keyword>
<reference evidence="12" key="1">
    <citation type="submission" date="2017-02" db="EMBL/GenBank/DDBJ databases">
        <authorList>
            <person name="Varghese N."/>
            <person name="Submissions S."/>
        </authorList>
    </citation>
    <scope>NUCLEOTIDE SEQUENCE [LARGE SCALE GENOMIC DNA]</scope>
    <source>
        <strain evidence="12">ATCC 51222</strain>
    </source>
</reference>
<evidence type="ECO:0000313" key="11">
    <source>
        <dbReference type="EMBL" id="SJZ82330.1"/>
    </source>
</evidence>
<proteinExistence type="inferred from homology"/>
<keyword evidence="7 10" id="KW-0249">Electron transport</keyword>
<dbReference type="OrthoDB" id="9776359at2"/>
<dbReference type="EMBL" id="FUWW01000030">
    <property type="protein sequence ID" value="SJZ82330.1"/>
    <property type="molecule type" value="Genomic_DNA"/>
</dbReference>
<evidence type="ECO:0000256" key="1">
    <source>
        <dbReference type="ARBA" id="ARBA00022448"/>
    </source>
</evidence>
<organism evidence="11 12">
    <name type="scientific">Eubacterium coprostanoligenes</name>
    <dbReference type="NCBI Taxonomy" id="290054"/>
    <lineage>
        <taxon>Bacteria</taxon>
        <taxon>Bacillati</taxon>
        <taxon>Bacillota</taxon>
        <taxon>Clostridia</taxon>
        <taxon>Eubacteriales</taxon>
        <taxon>Eubacteriaceae</taxon>
        <taxon>Eubacterium</taxon>
    </lineage>
</organism>
<feature type="transmembrane region" description="Helical" evidence="10">
    <location>
        <begin position="19"/>
        <end position="36"/>
    </location>
</feature>
<evidence type="ECO:0000256" key="3">
    <source>
        <dbReference type="ARBA" id="ARBA00022630"/>
    </source>
</evidence>
<evidence type="ECO:0000256" key="7">
    <source>
        <dbReference type="ARBA" id="ARBA00022982"/>
    </source>
</evidence>
<comment type="subunit">
    <text evidence="10">The complex is composed of six subunits: RnfA, RnfB, RnfC, RnfD, RnfE and RnfG.</text>
</comment>
<keyword evidence="8 10" id="KW-1133">Transmembrane helix</keyword>
<evidence type="ECO:0000313" key="12">
    <source>
        <dbReference type="Proteomes" id="UP000190657"/>
    </source>
</evidence>
<keyword evidence="5 10" id="KW-0812">Transmembrane</keyword>
<dbReference type="EC" id="7.-.-.-" evidence="10"/>
<dbReference type="RefSeq" id="WP_078769110.1">
    <property type="nucleotide sequence ID" value="NZ_FUWW01000030.1"/>
</dbReference>
<feature type="transmembrane region" description="Helical" evidence="10">
    <location>
        <begin position="42"/>
        <end position="60"/>
    </location>
</feature>